<dbReference type="InterPro" id="IPR052155">
    <property type="entry name" value="Biofilm_reg_signaling"/>
</dbReference>
<name>G4QE75_GLANF</name>
<feature type="domain" description="PAS" evidence="2">
    <location>
        <begin position="22"/>
        <end position="92"/>
    </location>
</feature>
<keyword evidence="7" id="KW-1185">Reference proteome</keyword>
<feature type="domain" description="EAL" evidence="4">
    <location>
        <begin position="442"/>
        <end position="698"/>
    </location>
</feature>
<dbReference type="PROSITE" id="PS50887">
    <property type="entry name" value="GGDEF"/>
    <property type="match status" value="1"/>
</dbReference>
<dbReference type="SUPFAM" id="SSF55073">
    <property type="entry name" value="Nucleotide cyclase"/>
    <property type="match status" value="1"/>
</dbReference>
<dbReference type="InterPro" id="IPR035965">
    <property type="entry name" value="PAS-like_dom_sf"/>
</dbReference>
<dbReference type="InterPro" id="IPR029787">
    <property type="entry name" value="Nucleotide_cyclase"/>
</dbReference>
<accession>G4QE75</accession>
<dbReference type="Pfam" id="PF13426">
    <property type="entry name" value="PAS_9"/>
    <property type="match status" value="1"/>
</dbReference>
<reference evidence="6 7" key="1">
    <citation type="journal article" date="2011" name="J. Bacteriol.">
        <title>Complete genome sequence of seawater bacterium Glaciecola nitratireducens FR1064T.</title>
        <authorList>
            <person name="Bian F."/>
            <person name="Qin Q.L."/>
            <person name="Xie B.B."/>
            <person name="Shu Y.L."/>
            <person name="Zhang X.Y."/>
            <person name="Yu Y."/>
            <person name="Chen B."/>
            <person name="Chen X.L."/>
            <person name="Zhou B.C."/>
            <person name="Zhang Y.Z."/>
        </authorList>
    </citation>
    <scope>NUCLEOTIDE SEQUENCE [LARGE SCALE GENOMIC DNA]</scope>
    <source>
        <strain evidence="7">JCM 12485 / KCTC 12276 / FR1064</strain>
    </source>
</reference>
<dbReference type="Gene3D" id="3.20.20.450">
    <property type="entry name" value="EAL domain"/>
    <property type="match status" value="1"/>
</dbReference>
<dbReference type="InterPro" id="IPR043128">
    <property type="entry name" value="Rev_trsase/Diguanyl_cyclase"/>
</dbReference>
<dbReference type="CDD" id="cd01949">
    <property type="entry name" value="GGDEF"/>
    <property type="match status" value="1"/>
</dbReference>
<dbReference type="SUPFAM" id="SSF141868">
    <property type="entry name" value="EAL domain-like"/>
    <property type="match status" value="1"/>
</dbReference>
<dbReference type="SMART" id="SM00052">
    <property type="entry name" value="EAL"/>
    <property type="match status" value="1"/>
</dbReference>
<dbReference type="NCBIfam" id="TIGR00229">
    <property type="entry name" value="sensory_box"/>
    <property type="match status" value="2"/>
</dbReference>
<comment type="cofactor">
    <cofactor evidence="1">
        <name>Mg(2+)</name>
        <dbReference type="ChEBI" id="CHEBI:18420"/>
    </cofactor>
</comment>
<dbReference type="Proteomes" id="UP000009282">
    <property type="component" value="Chromosome"/>
</dbReference>
<evidence type="ECO:0000259" key="5">
    <source>
        <dbReference type="PROSITE" id="PS50887"/>
    </source>
</evidence>
<organism evidence="6 7">
    <name type="scientific">Glaciecola nitratireducens (strain JCM 12485 / KCTC 12276 / FR1064)</name>
    <dbReference type="NCBI Taxonomy" id="1085623"/>
    <lineage>
        <taxon>Bacteria</taxon>
        <taxon>Pseudomonadati</taxon>
        <taxon>Pseudomonadota</taxon>
        <taxon>Gammaproteobacteria</taxon>
        <taxon>Alteromonadales</taxon>
        <taxon>Alteromonadaceae</taxon>
        <taxon>Brumicola</taxon>
    </lineage>
</organism>
<dbReference type="SUPFAM" id="SSF55785">
    <property type="entry name" value="PYP-like sensor domain (PAS domain)"/>
    <property type="match status" value="2"/>
</dbReference>
<dbReference type="InterPro" id="IPR001633">
    <property type="entry name" value="EAL_dom"/>
</dbReference>
<dbReference type="PROSITE" id="PS50113">
    <property type="entry name" value="PAC"/>
    <property type="match status" value="1"/>
</dbReference>
<dbReference type="InterPro" id="IPR013656">
    <property type="entry name" value="PAS_4"/>
</dbReference>
<dbReference type="CDD" id="cd00130">
    <property type="entry name" value="PAS"/>
    <property type="match status" value="2"/>
</dbReference>
<dbReference type="AlphaFoldDB" id="G4QE75"/>
<dbReference type="EMBL" id="CP003060">
    <property type="protein sequence ID" value="AEP31349.1"/>
    <property type="molecule type" value="Genomic_DNA"/>
</dbReference>
<dbReference type="SMART" id="SM00086">
    <property type="entry name" value="PAC"/>
    <property type="match status" value="1"/>
</dbReference>
<dbReference type="STRING" id="1085623.GNIT_3255"/>
<dbReference type="KEGG" id="gni:GNIT_3255"/>
<dbReference type="eggNOG" id="COG5001">
    <property type="taxonomic scope" value="Bacteria"/>
</dbReference>
<dbReference type="Pfam" id="PF08448">
    <property type="entry name" value="PAS_4"/>
    <property type="match status" value="1"/>
</dbReference>
<dbReference type="GO" id="GO:0003824">
    <property type="term" value="F:catalytic activity"/>
    <property type="evidence" value="ECO:0007669"/>
    <property type="project" value="UniProtKB-ARBA"/>
</dbReference>
<dbReference type="PROSITE" id="PS50883">
    <property type="entry name" value="EAL"/>
    <property type="match status" value="1"/>
</dbReference>
<dbReference type="FunFam" id="3.30.70.270:FF:000001">
    <property type="entry name" value="Diguanylate cyclase domain protein"/>
    <property type="match status" value="1"/>
</dbReference>
<gene>
    <name evidence="6" type="ordered locus">GNIT_3255</name>
</gene>
<evidence type="ECO:0000313" key="7">
    <source>
        <dbReference type="Proteomes" id="UP000009282"/>
    </source>
</evidence>
<dbReference type="NCBIfam" id="TIGR00254">
    <property type="entry name" value="GGDEF"/>
    <property type="match status" value="1"/>
</dbReference>
<evidence type="ECO:0000313" key="6">
    <source>
        <dbReference type="EMBL" id="AEP31349.1"/>
    </source>
</evidence>
<dbReference type="PROSITE" id="PS50112">
    <property type="entry name" value="PAS"/>
    <property type="match status" value="2"/>
</dbReference>
<dbReference type="OrthoDB" id="9176779at2"/>
<dbReference type="SMART" id="SM00267">
    <property type="entry name" value="GGDEF"/>
    <property type="match status" value="1"/>
</dbReference>
<dbReference type="InterPro" id="IPR035919">
    <property type="entry name" value="EAL_sf"/>
</dbReference>
<dbReference type="SMART" id="SM00091">
    <property type="entry name" value="PAS"/>
    <property type="match status" value="2"/>
</dbReference>
<dbReference type="HOGENOM" id="CLU_000445_70_20_6"/>
<dbReference type="InterPro" id="IPR000700">
    <property type="entry name" value="PAS-assoc_C"/>
</dbReference>
<evidence type="ECO:0000259" key="2">
    <source>
        <dbReference type="PROSITE" id="PS50112"/>
    </source>
</evidence>
<dbReference type="InterPro" id="IPR001610">
    <property type="entry name" value="PAC"/>
</dbReference>
<protein>
    <submittedName>
        <fullName evidence="6">Sensory box protein</fullName>
    </submittedName>
</protein>
<feature type="domain" description="GGDEF" evidence="5">
    <location>
        <begin position="300"/>
        <end position="433"/>
    </location>
</feature>
<evidence type="ECO:0000259" key="3">
    <source>
        <dbReference type="PROSITE" id="PS50113"/>
    </source>
</evidence>
<dbReference type="CDD" id="cd01948">
    <property type="entry name" value="EAL"/>
    <property type="match status" value="1"/>
</dbReference>
<dbReference type="PANTHER" id="PTHR44757:SF2">
    <property type="entry name" value="BIOFILM ARCHITECTURE MAINTENANCE PROTEIN MBAA"/>
    <property type="match status" value="1"/>
</dbReference>
<feature type="domain" description="PAC" evidence="3">
    <location>
        <begin position="216"/>
        <end position="268"/>
    </location>
</feature>
<dbReference type="Pfam" id="PF00990">
    <property type="entry name" value="GGDEF"/>
    <property type="match status" value="1"/>
</dbReference>
<dbReference type="InterPro" id="IPR000160">
    <property type="entry name" value="GGDEF_dom"/>
</dbReference>
<feature type="domain" description="PAS" evidence="2">
    <location>
        <begin position="140"/>
        <end position="189"/>
    </location>
</feature>
<dbReference type="Gene3D" id="3.30.450.20">
    <property type="entry name" value="PAS domain"/>
    <property type="match status" value="2"/>
</dbReference>
<dbReference type="PANTHER" id="PTHR44757">
    <property type="entry name" value="DIGUANYLATE CYCLASE DGCP"/>
    <property type="match status" value="1"/>
</dbReference>
<dbReference type="InterPro" id="IPR000014">
    <property type="entry name" value="PAS"/>
</dbReference>
<dbReference type="Pfam" id="PF00563">
    <property type="entry name" value="EAL"/>
    <property type="match status" value="1"/>
</dbReference>
<proteinExistence type="predicted"/>
<dbReference type="RefSeq" id="WP_014110220.1">
    <property type="nucleotide sequence ID" value="NC_016041.1"/>
</dbReference>
<sequence>MEFEQNNSKASLSQSKEHPQDMEMYLHAIFNNTGDPIFVKDEDFKFILVNDACCRFFGLSRDEIIGSTLAESFPSEEMEGFFSIDRKVLEEGKEILSEETLSSAKIGSKRVLTRKNRFVDHNGKFFIVGVVHDITQRQKTEEKLKRAASVFIHAHEGIMITDASAAITEVNDSFSRITGYSSEEVLGHNPRIFQSGRHLPEFYTEMWGKLIAQGYWEGEIWNRRKNGEIYPSMLTISAVKNQADEIQHYVSLYSDITSIKEYQNQLEHIAHFDLLTNLPNRVLLADRLSQAMLQCQRHQQSLAVVFVDLDGFKQVNDTNGHDVGDELLIAISVRMKEALREGDSLARIGGDEFVAVLADLSSIDNAEPILKRLLLAASKPVTVDGLILKVSASIGVTFYPQDDVDADQLMRHADQAMYAAKEAGKNRYCFFDTDRDNAFRVQQESLEAIHSGIDNHQFVLHYQPKVNMREGKVIGVEALIRWQHPKRGLLDPIEFMHAFENNSTSVKMGEWVIDKALAQISQWQKIGLNLPVSTSVNIAAAQLQQPDFVNSLVTLLATHPDVDPSFLQLEVMETNALYDVNRVSAIMNGCMALGVNFALDDFGTGYSPLIYLRKLPASTIKIDKSFVQNMLSDKDDLAIVEGVIALAKSFKRDVIAEGVETIQHGTVLMQLGCNLAQGFGIARPMPAADIPAWVSNWKADESWLGVK</sequence>
<evidence type="ECO:0000256" key="1">
    <source>
        <dbReference type="ARBA" id="ARBA00001946"/>
    </source>
</evidence>
<evidence type="ECO:0000259" key="4">
    <source>
        <dbReference type="PROSITE" id="PS50883"/>
    </source>
</evidence>
<dbReference type="Gene3D" id="3.30.70.270">
    <property type="match status" value="1"/>
</dbReference>